<keyword evidence="2" id="KW-0418">Kinase</keyword>
<dbReference type="AlphaFoldDB" id="A0A1H8WML7"/>
<dbReference type="GO" id="GO:0016301">
    <property type="term" value="F:kinase activity"/>
    <property type="evidence" value="ECO:0007669"/>
    <property type="project" value="UniProtKB-KW"/>
</dbReference>
<dbReference type="OrthoDB" id="3192509at2"/>
<accession>A0A1H8WML7</accession>
<dbReference type="SUPFAM" id="SSF52540">
    <property type="entry name" value="P-loop containing nucleoside triphosphate hydrolases"/>
    <property type="match status" value="1"/>
</dbReference>
<evidence type="ECO:0000313" key="3">
    <source>
        <dbReference type="Proteomes" id="UP000198960"/>
    </source>
</evidence>
<name>A0A1H8WML7_9ACTN</name>
<dbReference type="InterPro" id="IPR027417">
    <property type="entry name" value="P-loop_NTPase"/>
</dbReference>
<protein>
    <submittedName>
        <fullName evidence="2">Phosphoribulokinase / Uridine kinase family protein</fullName>
    </submittedName>
</protein>
<dbReference type="InterPro" id="IPR006083">
    <property type="entry name" value="PRK/URK"/>
</dbReference>
<proteinExistence type="predicted"/>
<dbReference type="Proteomes" id="UP000198960">
    <property type="component" value="Unassembled WGS sequence"/>
</dbReference>
<dbReference type="STRING" id="673521.SAMN05660991_04562"/>
<keyword evidence="3" id="KW-1185">Reference proteome</keyword>
<organism evidence="2 3">
    <name type="scientific">Trujillonella endophytica</name>
    <dbReference type="NCBI Taxonomy" id="673521"/>
    <lineage>
        <taxon>Bacteria</taxon>
        <taxon>Bacillati</taxon>
        <taxon>Actinomycetota</taxon>
        <taxon>Actinomycetes</taxon>
        <taxon>Geodermatophilales</taxon>
        <taxon>Geodermatophilaceae</taxon>
        <taxon>Trujillonella</taxon>
    </lineage>
</organism>
<keyword evidence="2" id="KW-0808">Transferase</keyword>
<dbReference type="RefSeq" id="WP_091949411.1">
    <property type="nucleotide sequence ID" value="NZ_FOEE01000023.1"/>
</dbReference>
<sequence>MSGTPSPDDLVARVAALAKRRPRIVLGIAGAPAAGKSSLTEHLVRGLNERRLPAVGVPMDGFHLADAALDTLGRRDRKGAVDTFDVHGYLALLRRLRAEQETTVYAPAFERDLEQPVAGSIAVPPETRVVVSEGNYLLLEEPPWPEVWGAFDEVWYVDLDDDVRRARLLDRHVRFGKAPEAARAWVAAVDEPNAALIAASAGRADLRVDVSGWDLRA</sequence>
<dbReference type="NCBIfam" id="NF006743">
    <property type="entry name" value="PRK09270.1-2"/>
    <property type="match status" value="1"/>
</dbReference>
<evidence type="ECO:0000259" key="1">
    <source>
        <dbReference type="Pfam" id="PF00485"/>
    </source>
</evidence>
<dbReference type="Gene3D" id="3.40.50.300">
    <property type="entry name" value="P-loop containing nucleotide triphosphate hydrolases"/>
    <property type="match status" value="1"/>
</dbReference>
<gene>
    <name evidence="2" type="ORF">SAMN05660991_04562</name>
</gene>
<reference evidence="3" key="1">
    <citation type="submission" date="2016-10" db="EMBL/GenBank/DDBJ databases">
        <authorList>
            <person name="Varghese N."/>
            <person name="Submissions S."/>
        </authorList>
    </citation>
    <scope>NUCLEOTIDE SEQUENCE [LARGE SCALE GENOMIC DNA]</scope>
    <source>
        <strain evidence="3">DSM 45413</strain>
    </source>
</reference>
<feature type="domain" description="Phosphoribulokinase/uridine kinase" evidence="1">
    <location>
        <begin position="25"/>
        <end position="210"/>
    </location>
</feature>
<dbReference type="EMBL" id="FOEE01000023">
    <property type="protein sequence ID" value="SEP28872.1"/>
    <property type="molecule type" value="Genomic_DNA"/>
</dbReference>
<dbReference type="GO" id="GO:0005524">
    <property type="term" value="F:ATP binding"/>
    <property type="evidence" value="ECO:0007669"/>
    <property type="project" value="InterPro"/>
</dbReference>
<dbReference type="Pfam" id="PF00485">
    <property type="entry name" value="PRK"/>
    <property type="match status" value="1"/>
</dbReference>
<evidence type="ECO:0000313" key="2">
    <source>
        <dbReference type="EMBL" id="SEP28872.1"/>
    </source>
</evidence>
<dbReference type="PANTHER" id="PTHR10285">
    <property type="entry name" value="URIDINE KINASE"/>
    <property type="match status" value="1"/>
</dbReference>